<reference evidence="6" key="1">
    <citation type="submission" date="2022-01" db="EMBL/GenBank/DDBJ databases">
        <authorList>
            <person name="King R."/>
        </authorList>
    </citation>
    <scope>NUCLEOTIDE SEQUENCE</scope>
</reference>
<evidence type="ECO:0000256" key="3">
    <source>
        <dbReference type="ARBA" id="ARBA00022801"/>
    </source>
</evidence>
<evidence type="ECO:0000256" key="4">
    <source>
        <dbReference type="SAM" id="MobiDB-lite"/>
    </source>
</evidence>
<dbReference type="InterPro" id="IPR008580">
    <property type="entry name" value="PPPDE_dom"/>
</dbReference>
<dbReference type="PANTHER" id="PTHR12378:SF7">
    <property type="entry name" value="DESUMOYLATING ISOPEPTIDASE 1"/>
    <property type="match status" value="1"/>
</dbReference>
<organism evidence="6 7">
    <name type="scientific">Phyllotreta striolata</name>
    <name type="common">Striped flea beetle</name>
    <name type="synonym">Crioceris striolata</name>
    <dbReference type="NCBI Taxonomy" id="444603"/>
    <lineage>
        <taxon>Eukaryota</taxon>
        <taxon>Metazoa</taxon>
        <taxon>Ecdysozoa</taxon>
        <taxon>Arthropoda</taxon>
        <taxon>Hexapoda</taxon>
        <taxon>Insecta</taxon>
        <taxon>Pterygota</taxon>
        <taxon>Neoptera</taxon>
        <taxon>Endopterygota</taxon>
        <taxon>Coleoptera</taxon>
        <taxon>Polyphaga</taxon>
        <taxon>Cucujiformia</taxon>
        <taxon>Chrysomeloidea</taxon>
        <taxon>Chrysomelidae</taxon>
        <taxon>Galerucinae</taxon>
        <taxon>Alticini</taxon>
        <taxon>Phyllotreta</taxon>
    </lineage>
</organism>
<dbReference type="PANTHER" id="PTHR12378">
    <property type="entry name" value="DESUMOYLATING ISOPEPTIDASE"/>
    <property type="match status" value="1"/>
</dbReference>
<comment type="similarity">
    <text evidence="1">Belongs to the DeSI family.</text>
</comment>
<dbReference type="PROSITE" id="PS51858">
    <property type="entry name" value="PPPDE"/>
    <property type="match status" value="1"/>
</dbReference>
<dbReference type="GO" id="GO:0070646">
    <property type="term" value="P:protein modification by small protein removal"/>
    <property type="evidence" value="ECO:0007669"/>
    <property type="project" value="TreeGrafter"/>
</dbReference>
<dbReference type="GO" id="GO:0006508">
    <property type="term" value="P:proteolysis"/>
    <property type="evidence" value="ECO:0007669"/>
    <property type="project" value="UniProtKB-KW"/>
</dbReference>
<accession>A0A9N9XKT7</accession>
<evidence type="ECO:0000256" key="2">
    <source>
        <dbReference type="ARBA" id="ARBA00022670"/>
    </source>
</evidence>
<dbReference type="OrthoDB" id="21221at2759"/>
<dbReference type="EMBL" id="OU900108">
    <property type="protein sequence ID" value="CAG9857779.1"/>
    <property type="molecule type" value="Genomic_DNA"/>
</dbReference>
<name>A0A9N9XKT7_PHYSR</name>
<evidence type="ECO:0000313" key="7">
    <source>
        <dbReference type="Proteomes" id="UP001153712"/>
    </source>
</evidence>
<dbReference type="Pfam" id="PF05903">
    <property type="entry name" value="Peptidase_C97"/>
    <property type="match status" value="1"/>
</dbReference>
<dbReference type="AlphaFoldDB" id="A0A9N9XKT7"/>
<keyword evidence="3" id="KW-0378">Hydrolase</keyword>
<feature type="region of interest" description="Disordered" evidence="4">
    <location>
        <begin position="155"/>
        <end position="180"/>
    </location>
</feature>
<keyword evidence="2" id="KW-0645">Protease</keyword>
<evidence type="ECO:0000313" key="6">
    <source>
        <dbReference type="EMBL" id="CAG9857779.1"/>
    </source>
</evidence>
<evidence type="ECO:0000256" key="1">
    <source>
        <dbReference type="ARBA" id="ARBA00008140"/>
    </source>
</evidence>
<sequence>MSTYKVELYIYDLSRGIASALSPMLLGKKIDGIWHTSIVVYGREYFFGSRGVESCNPGSTALGAPIRIETLGETEVTYSIFIDYLKGLSESSYSGDKYHLLRHNCNNFSDEVGRFLCGSGAPRHVLDLPEEVLNSTLNAGLLSLVHRLEDSARPLVEEERRGGPQSGVKERNSPDYERLNSQIEEARYASFVLEQRRKRIDGKLEKSERKREKKRKKILESGGILPPELRPEYARLKMADAETVNGQAQLTSDQAIALEEEQEKRDEEEKKKAREPPIVFKDCVDVKNEFDALVALIDGKLTPEEQRATEELQQYMIGEEGSWALSDGFLDFVGRLLNDDQFSADVRVKTFNILAAAALKDDVILVLHQDRKDHVLMNYAFEIDRLSIEEQESIALFMANMFENLSSSEWLLYISEWTYNNRQTSNIRVTTKVAVHSLLADSTVLRDRGTAIVHNLACKEVKTVVFDDVAVELTMALLQFFDSRPPEEQLFRGLKALARFVRVSAQEIPQLVRMIGPDPRSFAGTSARVDAVIEEMAPKLR</sequence>
<dbReference type="InterPro" id="IPR042266">
    <property type="entry name" value="PPPDE_sf"/>
</dbReference>
<feature type="domain" description="PPPDE" evidence="5">
    <location>
        <begin position="4"/>
        <end position="150"/>
    </location>
</feature>
<dbReference type="GO" id="GO:0008233">
    <property type="term" value="F:peptidase activity"/>
    <property type="evidence" value="ECO:0007669"/>
    <property type="project" value="UniProtKB-KW"/>
</dbReference>
<feature type="compositionally biased region" description="Basic and acidic residues" evidence="4">
    <location>
        <begin position="155"/>
        <end position="178"/>
    </location>
</feature>
<gene>
    <name evidence="6" type="ORF">PHYEVI_LOCUS4178</name>
</gene>
<proteinExistence type="inferred from homology"/>
<evidence type="ECO:0000259" key="5">
    <source>
        <dbReference type="PROSITE" id="PS51858"/>
    </source>
</evidence>
<dbReference type="SMART" id="SM01179">
    <property type="entry name" value="DUF862"/>
    <property type="match status" value="1"/>
</dbReference>
<dbReference type="Gene3D" id="3.90.1720.30">
    <property type="entry name" value="PPPDE domains"/>
    <property type="match status" value="1"/>
</dbReference>
<protein>
    <recommendedName>
        <fullName evidence="5">PPPDE domain-containing protein</fullName>
    </recommendedName>
</protein>
<dbReference type="Proteomes" id="UP001153712">
    <property type="component" value="Chromosome 15"/>
</dbReference>
<keyword evidence="7" id="KW-1185">Reference proteome</keyword>